<dbReference type="EMBL" id="JAYWVC010000025">
    <property type="protein sequence ID" value="MED7822491.1"/>
    <property type="molecule type" value="Genomic_DNA"/>
</dbReference>
<accession>A0ABU7FEA6</accession>
<name>A0ABU7FEA6_9ACTN</name>
<keyword evidence="2" id="KW-1185">Reference proteome</keyword>
<protein>
    <submittedName>
        <fullName evidence="1">Uncharacterized protein</fullName>
    </submittedName>
</protein>
<sequence length="59" mass="6556">MSERPIVLDSGKEIEALDVIGLGATLTHHIRDRDPNSPGSTFVDSMQSWFDSLWDLLSV</sequence>
<gene>
    <name evidence="1" type="ORF">VXC91_11020</name>
</gene>
<organism evidence="1 2">
    <name type="scientific">Streptomyces chiangmaiensis</name>
    <dbReference type="NCBI Taxonomy" id="766497"/>
    <lineage>
        <taxon>Bacteria</taxon>
        <taxon>Bacillati</taxon>
        <taxon>Actinomycetota</taxon>
        <taxon>Actinomycetes</taxon>
        <taxon>Kitasatosporales</taxon>
        <taxon>Streptomycetaceae</taxon>
        <taxon>Streptomyces</taxon>
    </lineage>
</organism>
<reference evidence="1" key="1">
    <citation type="submission" date="2024-01" db="EMBL/GenBank/DDBJ databases">
        <title>First draft genome sequence data of TA4-1, the type strain of Gram-positive actinobacterium Streptomyces chiangmaiensis.</title>
        <authorList>
            <person name="Yasawong M."/>
            <person name="Nantapong N."/>
        </authorList>
    </citation>
    <scope>NUCLEOTIDE SEQUENCE</scope>
    <source>
        <strain evidence="1">TA4-1</strain>
    </source>
</reference>
<evidence type="ECO:0000313" key="1">
    <source>
        <dbReference type="EMBL" id="MED7822491.1"/>
    </source>
</evidence>
<evidence type="ECO:0000313" key="2">
    <source>
        <dbReference type="Proteomes" id="UP001333996"/>
    </source>
</evidence>
<dbReference type="RefSeq" id="WP_329506926.1">
    <property type="nucleotide sequence ID" value="NZ_BAAAYZ010000207.1"/>
</dbReference>
<dbReference type="Proteomes" id="UP001333996">
    <property type="component" value="Unassembled WGS sequence"/>
</dbReference>
<proteinExistence type="predicted"/>
<comment type="caution">
    <text evidence="1">The sequence shown here is derived from an EMBL/GenBank/DDBJ whole genome shotgun (WGS) entry which is preliminary data.</text>
</comment>